<feature type="domain" description="ABC transmembrane type-1" evidence="8">
    <location>
        <begin position="85"/>
        <end position="247"/>
    </location>
</feature>
<keyword evidence="3" id="KW-1003">Cell membrane</keyword>
<evidence type="ECO:0000256" key="1">
    <source>
        <dbReference type="ARBA" id="ARBA00004651"/>
    </source>
</evidence>
<dbReference type="InterPro" id="IPR000515">
    <property type="entry name" value="MetI-like"/>
</dbReference>
<dbReference type="InterPro" id="IPR035906">
    <property type="entry name" value="MetI-like_sf"/>
</dbReference>
<evidence type="ECO:0000259" key="8">
    <source>
        <dbReference type="Pfam" id="PF00528"/>
    </source>
</evidence>
<evidence type="ECO:0000256" key="6">
    <source>
        <dbReference type="ARBA" id="ARBA00023136"/>
    </source>
</evidence>
<dbReference type="EMBL" id="JAGGKC010000002">
    <property type="protein sequence ID" value="MBP1917919.1"/>
    <property type="molecule type" value="Genomic_DNA"/>
</dbReference>
<feature type="transmembrane region" description="Helical" evidence="7">
    <location>
        <begin position="66"/>
        <end position="89"/>
    </location>
</feature>
<comment type="caution">
    <text evidence="9">The sequence shown here is derived from an EMBL/GenBank/DDBJ whole genome shotgun (WGS) entry which is preliminary data.</text>
</comment>
<keyword evidence="6 7" id="KW-0472">Membrane</keyword>
<keyword evidence="4 7" id="KW-0812">Transmembrane</keyword>
<dbReference type="PANTHER" id="PTHR30151">
    <property type="entry name" value="ALKANE SULFONATE ABC TRANSPORTER-RELATED, MEMBRANE SUBUNIT"/>
    <property type="match status" value="1"/>
</dbReference>
<keyword evidence="10" id="KW-1185">Reference proteome</keyword>
<evidence type="ECO:0000313" key="10">
    <source>
        <dbReference type="Proteomes" id="UP001519271"/>
    </source>
</evidence>
<feature type="transmembrane region" description="Helical" evidence="7">
    <location>
        <begin position="101"/>
        <end position="123"/>
    </location>
</feature>
<reference evidence="9 10" key="1">
    <citation type="submission" date="2021-03" db="EMBL/GenBank/DDBJ databases">
        <title>Genomic Encyclopedia of Type Strains, Phase IV (KMG-IV): sequencing the most valuable type-strain genomes for metagenomic binning, comparative biology and taxonomic classification.</title>
        <authorList>
            <person name="Goeker M."/>
        </authorList>
    </citation>
    <scope>NUCLEOTIDE SEQUENCE [LARGE SCALE GENOMIC DNA]</scope>
    <source>
        <strain evidence="9 10">DSM 6139</strain>
    </source>
</reference>
<evidence type="ECO:0000313" key="9">
    <source>
        <dbReference type="EMBL" id="MBP1917919.1"/>
    </source>
</evidence>
<evidence type="ECO:0000256" key="3">
    <source>
        <dbReference type="ARBA" id="ARBA00022475"/>
    </source>
</evidence>
<dbReference type="RefSeq" id="WP_209458167.1">
    <property type="nucleotide sequence ID" value="NZ_JAGGKC010000002.1"/>
</dbReference>
<dbReference type="PANTHER" id="PTHR30151:SF16">
    <property type="entry name" value="ABC TRANSPORTER PERMEASE PROTEIN"/>
    <property type="match status" value="1"/>
</dbReference>
<dbReference type="Gene3D" id="1.10.3720.10">
    <property type="entry name" value="MetI-like"/>
    <property type="match status" value="1"/>
</dbReference>
<protein>
    <submittedName>
        <fullName evidence="9">NitT/TauT family transport system permease protein</fullName>
    </submittedName>
</protein>
<evidence type="ECO:0000256" key="5">
    <source>
        <dbReference type="ARBA" id="ARBA00022989"/>
    </source>
</evidence>
<name>A0ABS4G044_9CLOT</name>
<gene>
    <name evidence="9" type="ORF">J2Z34_000390</name>
</gene>
<evidence type="ECO:0000256" key="4">
    <source>
        <dbReference type="ARBA" id="ARBA00022692"/>
    </source>
</evidence>
<keyword evidence="2" id="KW-0813">Transport</keyword>
<accession>A0ABS4G044</accession>
<keyword evidence="5 7" id="KW-1133">Transmembrane helix</keyword>
<dbReference type="SUPFAM" id="SSF161098">
    <property type="entry name" value="MetI-like"/>
    <property type="match status" value="1"/>
</dbReference>
<dbReference type="Pfam" id="PF00528">
    <property type="entry name" value="BPD_transp_1"/>
    <property type="match status" value="1"/>
</dbReference>
<sequence>MQSRKRKLSKGNKLLARGIFILVLLAVWEVVARSGRFPDALFPGLMDISRSFIDLLVNGDLIMKTAYSIGIVFLAMALSLVISAAMVAISRISGYAREFIILLQSILSPLPGIAVLPIVILWLGVTRTSMVLIMVHATLWPLWAQLDLSAERLSSRYGRFMEAFRLDRWTRFWHIYVQGSVEDLKSSLGISWSRGWRALISVEMVFGMVGSRTGLGWLIFERRMYMDTPGLLAGLVTIAFCGILFESLLFKGGRANEAY</sequence>
<feature type="transmembrane region" description="Helical" evidence="7">
    <location>
        <begin position="231"/>
        <end position="250"/>
    </location>
</feature>
<dbReference type="Proteomes" id="UP001519271">
    <property type="component" value="Unassembled WGS sequence"/>
</dbReference>
<proteinExistence type="predicted"/>
<evidence type="ECO:0000256" key="7">
    <source>
        <dbReference type="SAM" id="Phobius"/>
    </source>
</evidence>
<comment type="subcellular location">
    <subcellularLocation>
        <location evidence="1">Cell membrane</location>
        <topology evidence="1">Multi-pass membrane protein</topology>
    </subcellularLocation>
</comment>
<organism evidence="9 10">
    <name type="scientific">Youngiibacter multivorans</name>
    <dbReference type="NCBI Taxonomy" id="937251"/>
    <lineage>
        <taxon>Bacteria</taxon>
        <taxon>Bacillati</taxon>
        <taxon>Bacillota</taxon>
        <taxon>Clostridia</taxon>
        <taxon>Eubacteriales</taxon>
        <taxon>Clostridiaceae</taxon>
        <taxon>Youngiibacter</taxon>
    </lineage>
</organism>
<evidence type="ECO:0000256" key="2">
    <source>
        <dbReference type="ARBA" id="ARBA00022448"/>
    </source>
</evidence>